<evidence type="ECO:0000256" key="3">
    <source>
        <dbReference type="ARBA" id="ARBA00022475"/>
    </source>
</evidence>
<dbReference type="GO" id="GO:0065002">
    <property type="term" value="P:intracellular protein transmembrane transport"/>
    <property type="evidence" value="ECO:0007669"/>
    <property type="project" value="UniProtKB-UniRule"/>
</dbReference>
<dbReference type="NCBIfam" id="TIGR00966">
    <property type="entry name" value="transloc_SecF"/>
    <property type="match status" value="1"/>
</dbReference>
<dbReference type="Gene3D" id="1.20.1640.10">
    <property type="entry name" value="Multidrug efflux transporter AcrB transmembrane domain"/>
    <property type="match status" value="1"/>
</dbReference>
<dbReference type="InterPro" id="IPR022813">
    <property type="entry name" value="SecD/SecF_arch_bac"/>
</dbReference>
<feature type="domain" description="Protein export membrane protein SecD/SecF C-terminal" evidence="11">
    <location>
        <begin position="192"/>
        <end position="371"/>
    </location>
</feature>
<dbReference type="InterPro" id="IPR022645">
    <property type="entry name" value="SecD/SecF_bac"/>
</dbReference>
<evidence type="ECO:0000256" key="10">
    <source>
        <dbReference type="SAM" id="MobiDB-lite"/>
    </source>
</evidence>
<reference evidence="12" key="1">
    <citation type="submission" date="2021-01" db="EMBL/GenBank/DDBJ databases">
        <title>KCTC 19127 draft genome.</title>
        <authorList>
            <person name="An D."/>
        </authorList>
    </citation>
    <scope>NUCLEOTIDE SEQUENCE</scope>
    <source>
        <strain evidence="12">KCTC 19127</strain>
    </source>
</reference>
<comment type="subcellular location">
    <subcellularLocation>
        <location evidence="1 9">Cell membrane</location>
        <topology evidence="1 9">Multi-pass membrane protein</topology>
    </subcellularLocation>
</comment>
<protein>
    <recommendedName>
        <fullName evidence="9">Protein-export membrane protein SecF</fullName>
    </recommendedName>
</protein>
<dbReference type="GO" id="GO:0006605">
    <property type="term" value="P:protein targeting"/>
    <property type="evidence" value="ECO:0007669"/>
    <property type="project" value="UniProtKB-UniRule"/>
</dbReference>
<keyword evidence="7 9" id="KW-0811">Translocation</keyword>
<accession>A0A938YMQ9</accession>
<dbReference type="PRINTS" id="PR01755">
    <property type="entry name" value="SECFTRNLCASE"/>
</dbReference>
<dbReference type="InterPro" id="IPR055344">
    <property type="entry name" value="SecD_SecF_C_bact"/>
</dbReference>
<feature type="transmembrane region" description="Helical" evidence="9">
    <location>
        <begin position="345"/>
        <end position="368"/>
    </location>
</feature>
<organism evidence="12 13">
    <name type="scientific">Nakamurella flavida</name>
    <dbReference type="NCBI Taxonomy" id="363630"/>
    <lineage>
        <taxon>Bacteria</taxon>
        <taxon>Bacillati</taxon>
        <taxon>Actinomycetota</taxon>
        <taxon>Actinomycetes</taxon>
        <taxon>Nakamurellales</taxon>
        <taxon>Nakamurellaceae</taxon>
        <taxon>Nakamurella</taxon>
    </lineage>
</organism>
<evidence type="ECO:0000256" key="7">
    <source>
        <dbReference type="ARBA" id="ARBA00023010"/>
    </source>
</evidence>
<dbReference type="Proteomes" id="UP000663801">
    <property type="component" value="Unassembled WGS sequence"/>
</dbReference>
<dbReference type="InterPro" id="IPR022646">
    <property type="entry name" value="SecD/SecF_CS"/>
</dbReference>
<comment type="function">
    <text evidence="9">Part of the Sec protein translocase complex. Interacts with the SecYEG preprotein conducting channel. SecDF uses the proton motive force (PMF) to complete protein translocation after the ATP-dependent function of SecA.</text>
</comment>
<sequence length="460" mass="46949">MAEIRRTTVPTGPGGPLPDDLGVPTPARSGSAPLGAAAADVTDPADPTDGVGAVGGATDEGLAPAKAAAARGGFFGRLSTGTGAFNILGPRRIYYMVSGFLVLASILLILFRGFTFGIDFAGGTRMDFAPPAGQQISTSQVAEVVNGAIGLEPDSVQTVGSRIQISTSALSVDQVTAAKNALVAAYNPDGGVSDSAVSETWGGEISQRALVAVIVFLVAVAAFLWIRYEKRVALGAVVSTLHDLVVTAGIYSLIGFEVTPATVIGLLTILGFSLYDTVVVYDKVQENTKGLTSLNRRTYPEAANLAINQTLMRSINTSLIALLPVAGLLVAGVAILGSGTLKDLALVQLVGMIVGAYSSVFVAVPIAVDMKLRDPAIKAHTARVLAKRKNEGLIVDADGDPIGRTAGTAVRQPVAATAPPAVGAGLAPSAAPRPGSRPVRPTGRSGRPSATARPTGKRGR</sequence>
<keyword evidence="4 9" id="KW-0812">Transmembrane</keyword>
<dbReference type="SUPFAM" id="SSF82866">
    <property type="entry name" value="Multidrug efflux transporter AcrB transmembrane domain"/>
    <property type="match status" value="1"/>
</dbReference>
<dbReference type="AlphaFoldDB" id="A0A938YMQ9"/>
<keyword evidence="8 9" id="KW-0472">Membrane</keyword>
<keyword evidence="6 9" id="KW-1133">Transmembrane helix</keyword>
<keyword evidence="3 9" id="KW-1003">Cell membrane</keyword>
<evidence type="ECO:0000259" key="11">
    <source>
        <dbReference type="Pfam" id="PF02355"/>
    </source>
</evidence>
<evidence type="ECO:0000256" key="5">
    <source>
        <dbReference type="ARBA" id="ARBA00022927"/>
    </source>
</evidence>
<comment type="caution">
    <text evidence="12">The sequence shown here is derived from an EMBL/GenBank/DDBJ whole genome shotgun (WGS) entry which is preliminary data.</text>
</comment>
<feature type="region of interest" description="Disordered" evidence="10">
    <location>
        <begin position="420"/>
        <end position="460"/>
    </location>
</feature>
<evidence type="ECO:0000256" key="6">
    <source>
        <dbReference type="ARBA" id="ARBA00022989"/>
    </source>
</evidence>
<dbReference type="Pfam" id="PF02355">
    <property type="entry name" value="SecD_SecF_C"/>
    <property type="match status" value="1"/>
</dbReference>
<evidence type="ECO:0000313" key="13">
    <source>
        <dbReference type="Proteomes" id="UP000663801"/>
    </source>
</evidence>
<feature type="region of interest" description="Disordered" evidence="10">
    <location>
        <begin position="1"/>
        <end position="57"/>
    </location>
</feature>
<dbReference type="PANTHER" id="PTHR30081:SF8">
    <property type="entry name" value="PROTEIN TRANSLOCASE SUBUNIT SECF"/>
    <property type="match status" value="1"/>
</dbReference>
<dbReference type="HAMAP" id="MF_01464_B">
    <property type="entry name" value="SecF_B"/>
    <property type="match status" value="1"/>
</dbReference>
<dbReference type="GO" id="GO:0015450">
    <property type="term" value="F:protein-transporting ATPase activity"/>
    <property type="evidence" value="ECO:0007669"/>
    <property type="project" value="InterPro"/>
</dbReference>
<name>A0A938YMQ9_9ACTN</name>
<comment type="similarity">
    <text evidence="9">Belongs to the SecD/SecF family. SecF subfamily.</text>
</comment>
<dbReference type="PANTHER" id="PTHR30081">
    <property type="entry name" value="PROTEIN-EXPORT MEMBRANE PROTEIN SEC"/>
    <property type="match status" value="1"/>
</dbReference>
<dbReference type="InterPro" id="IPR048634">
    <property type="entry name" value="SecD_SecF_C"/>
</dbReference>
<keyword evidence="13" id="KW-1185">Reference proteome</keyword>
<evidence type="ECO:0000256" key="8">
    <source>
        <dbReference type="ARBA" id="ARBA00023136"/>
    </source>
</evidence>
<gene>
    <name evidence="9 12" type="primary">secF</name>
    <name evidence="12" type="ORF">JL107_13190</name>
</gene>
<evidence type="ECO:0000256" key="4">
    <source>
        <dbReference type="ARBA" id="ARBA00022692"/>
    </source>
</evidence>
<keyword evidence="5 9" id="KW-0653">Protein transport</keyword>
<feature type="transmembrane region" description="Helical" evidence="9">
    <location>
        <begin position="233"/>
        <end position="254"/>
    </location>
</feature>
<evidence type="ECO:0000313" key="12">
    <source>
        <dbReference type="EMBL" id="MBM9477401.1"/>
    </source>
</evidence>
<feature type="transmembrane region" description="Helical" evidence="9">
    <location>
        <begin position="260"/>
        <end position="281"/>
    </location>
</feature>
<dbReference type="GO" id="GO:0043952">
    <property type="term" value="P:protein transport by the Sec complex"/>
    <property type="evidence" value="ECO:0007669"/>
    <property type="project" value="UniProtKB-UniRule"/>
</dbReference>
<dbReference type="InterPro" id="IPR005665">
    <property type="entry name" value="SecF_bac"/>
</dbReference>
<feature type="transmembrane region" description="Helical" evidence="9">
    <location>
        <begin position="319"/>
        <end position="339"/>
    </location>
</feature>
<dbReference type="EMBL" id="JAERWL010000010">
    <property type="protein sequence ID" value="MBM9477401.1"/>
    <property type="molecule type" value="Genomic_DNA"/>
</dbReference>
<evidence type="ECO:0000256" key="2">
    <source>
        <dbReference type="ARBA" id="ARBA00022448"/>
    </source>
</evidence>
<feature type="transmembrane region" description="Helical" evidence="9">
    <location>
        <begin position="93"/>
        <end position="114"/>
    </location>
</feature>
<dbReference type="GO" id="GO:0005886">
    <property type="term" value="C:plasma membrane"/>
    <property type="evidence" value="ECO:0007669"/>
    <property type="project" value="UniProtKB-SubCell"/>
</dbReference>
<comment type="subunit">
    <text evidence="9">Forms a complex with SecD. Part of the essential Sec protein translocation apparatus which comprises SecA, SecYEG and auxiliary proteins SecDF. Other proteins may also be involved.</text>
</comment>
<evidence type="ECO:0000256" key="9">
    <source>
        <dbReference type="HAMAP-Rule" id="MF_01464"/>
    </source>
</evidence>
<proteinExistence type="inferred from homology"/>
<keyword evidence="2 9" id="KW-0813">Transport</keyword>
<feature type="compositionally biased region" description="Low complexity" evidence="10">
    <location>
        <begin position="35"/>
        <end position="51"/>
    </location>
</feature>
<dbReference type="NCBIfam" id="TIGR00916">
    <property type="entry name" value="2A0604s01"/>
    <property type="match status" value="1"/>
</dbReference>
<evidence type="ECO:0000256" key="1">
    <source>
        <dbReference type="ARBA" id="ARBA00004651"/>
    </source>
</evidence>
<feature type="compositionally biased region" description="Low complexity" evidence="10">
    <location>
        <begin position="7"/>
        <end position="26"/>
    </location>
</feature>
<dbReference type="Pfam" id="PF07549">
    <property type="entry name" value="Sec_GG"/>
    <property type="match status" value="1"/>
</dbReference>
<feature type="compositionally biased region" description="Low complexity" evidence="10">
    <location>
        <begin position="420"/>
        <end position="441"/>
    </location>
</feature>
<feature type="transmembrane region" description="Helical" evidence="9">
    <location>
        <begin position="205"/>
        <end position="226"/>
    </location>
</feature>